<organism evidence="2 3">
    <name type="scientific">Pseudovibrio ascidiaceicola</name>
    <dbReference type="NCBI Taxonomy" id="285279"/>
    <lineage>
        <taxon>Bacteria</taxon>
        <taxon>Pseudomonadati</taxon>
        <taxon>Pseudomonadota</taxon>
        <taxon>Alphaproteobacteria</taxon>
        <taxon>Hyphomicrobiales</taxon>
        <taxon>Stappiaceae</taxon>
        <taxon>Pseudovibrio</taxon>
    </lineage>
</organism>
<protein>
    <submittedName>
        <fullName evidence="2">Autotransporter-associated beta strand repeat-containing protein</fullName>
    </submittedName>
</protein>
<dbReference type="InterPro" id="IPR013425">
    <property type="entry name" value="Autotrns_rpt"/>
</dbReference>
<evidence type="ECO:0000313" key="2">
    <source>
        <dbReference type="EMBL" id="SFL27217.1"/>
    </source>
</evidence>
<proteinExistence type="predicted"/>
<dbReference type="RefSeq" id="WP_208860680.1">
    <property type="nucleotide sequence ID" value="NZ_FOSK01000041.1"/>
</dbReference>
<reference evidence="2 3" key="1">
    <citation type="submission" date="2016-10" db="EMBL/GenBank/DDBJ databases">
        <authorList>
            <person name="Varghese N."/>
            <person name="Submissions S."/>
        </authorList>
    </citation>
    <scope>NUCLEOTIDE SEQUENCE [LARGE SCALE GENOMIC DNA]</scope>
    <source>
        <strain evidence="2 3">DSM 16392</strain>
    </source>
</reference>
<accession>A0A1I4GD56</accession>
<dbReference type="SUPFAM" id="SSF51126">
    <property type="entry name" value="Pectin lyase-like"/>
    <property type="match status" value="1"/>
</dbReference>
<dbReference type="Pfam" id="PF12951">
    <property type="entry name" value="PATR"/>
    <property type="match status" value="2"/>
</dbReference>
<dbReference type="Proteomes" id="UP000199598">
    <property type="component" value="Unassembled WGS sequence"/>
</dbReference>
<comment type="caution">
    <text evidence="2">The sequence shown here is derived from an EMBL/GenBank/DDBJ whole genome shotgun (WGS) entry which is preliminary data.</text>
</comment>
<evidence type="ECO:0000313" key="3">
    <source>
        <dbReference type="Proteomes" id="UP000199598"/>
    </source>
</evidence>
<name>A0A1I4GD56_9HYPH</name>
<dbReference type="EMBL" id="FOSK01000041">
    <property type="protein sequence ID" value="SFL27217.1"/>
    <property type="molecule type" value="Genomic_DNA"/>
</dbReference>
<gene>
    <name evidence="2" type="ORF">SAMN04488518_1412</name>
</gene>
<keyword evidence="3" id="KW-1185">Reference proteome</keyword>
<sequence>MQRLIFAYKNTSALVSHRLAISIIAGALTATPQISHADVVFTGKNYGSFGSSRMTLGDGGIGTLTISGEDKHGDKEDKTITGYLNLADRDEFDAGIARGELNVLDGAHLTVNGSIDVGHYFDSPPAPTEGGRILVSGAGSILSTLKRLDFQYGTSALTVSNGGTFSSSSWIRFGDNRNARFAVNIGAAKGEAAQAPGILDVPSIYFRYATSELNFNHTDDAYIFDVDIGSVSPGVGSRHTINHLAGTTIWAGGVGEFYGGNNRFVGTTNITGGALIVNGELPGLIKLTSGTLGGTGTVGTIEATGGTLSPGSNGSGTLKIGGNLVLGESATLAFGLGAPDGTAGVDSDLITVGGNLTLDGTLDVSDAGSFGAGVYSLITYGGALTDNGLTIGLSPVGYDYALSTTATPGTVSLLASTRNLLFWNGTSAADGTVHGGAGTWNTTSQNWTNSASFTDLAYDPNSSLVFQGTAGTVTVADTGVSVSSGLQFATDGYQVKGGDIKLNGATSVRVGDGTSTNFTATIASDIIGTGPLNKTDLGTLILEGNNSYSGGTTLTAGKLLVNGSTGDITVNGGSLGGSGTIGAVAVNAGA</sequence>
<keyword evidence="1" id="KW-0732">Signal</keyword>
<evidence type="ECO:0000256" key="1">
    <source>
        <dbReference type="ARBA" id="ARBA00022729"/>
    </source>
</evidence>
<dbReference type="NCBIfam" id="TIGR02601">
    <property type="entry name" value="autotrns_rpt"/>
    <property type="match status" value="1"/>
</dbReference>
<feature type="non-terminal residue" evidence="2">
    <location>
        <position position="590"/>
    </location>
</feature>
<dbReference type="InterPro" id="IPR011050">
    <property type="entry name" value="Pectin_lyase_fold/virulence"/>
</dbReference>